<keyword evidence="3" id="KW-0812">Transmembrane</keyword>
<keyword evidence="1" id="KW-0175">Coiled coil</keyword>
<name>A0A6C0DN98_9ZZZZ</name>
<feature type="transmembrane region" description="Helical" evidence="3">
    <location>
        <begin position="197"/>
        <end position="216"/>
    </location>
</feature>
<dbReference type="AlphaFoldDB" id="A0A6C0DN98"/>
<dbReference type="EMBL" id="MN739633">
    <property type="protein sequence ID" value="QHT17349.1"/>
    <property type="molecule type" value="Genomic_DNA"/>
</dbReference>
<feature type="region of interest" description="Disordered" evidence="2">
    <location>
        <begin position="1"/>
        <end position="30"/>
    </location>
</feature>
<organism evidence="4">
    <name type="scientific">viral metagenome</name>
    <dbReference type="NCBI Taxonomy" id="1070528"/>
    <lineage>
        <taxon>unclassified sequences</taxon>
        <taxon>metagenomes</taxon>
        <taxon>organismal metagenomes</taxon>
    </lineage>
</organism>
<keyword evidence="3" id="KW-1133">Transmembrane helix</keyword>
<feature type="compositionally biased region" description="Polar residues" evidence="2">
    <location>
        <begin position="18"/>
        <end position="30"/>
    </location>
</feature>
<evidence type="ECO:0000256" key="1">
    <source>
        <dbReference type="SAM" id="Coils"/>
    </source>
</evidence>
<reference evidence="4" key="1">
    <citation type="journal article" date="2020" name="Nature">
        <title>Giant virus diversity and host interactions through global metagenomics.</title>
        <authorList>
            <person name="Schulz F."/>
            <person name="Roux S."/>
            <person name="Paez-Espino D."/>
            <person name="Jungbluth S."/>
            <person name="Walsh D.A."/>
            <person name="Denef V.J."/>
            <person name="McMahon K.D."/>
            <person name="Konstantinidis K.T."/>
            <person name="Eloe-Fadrosh E.A."/>
            <person name="Kyrpides N.C."/>
            <person name="Woyke T."/>
        </authorList>
    </citation>
    <scope>NUCLEOTIDE SEQUENCE</scope>
    <source>
        <strain evidence="4">GVMAG-M-3300023174-24</strain>
    </source>
</reference>
<protein>
    <submittedName>
        <fullName evidence="4">Uncharacterized protein</fullName>
    </submittedName>
</protein>
<keyword evidence="3" id="KW-0472">Membrane</keyword>
<evidence type="ECO:0000256" key="3">
    <source>
        <dbReference type="SAM" id="Phobius"/>
    </source>
</evidence>
<evidence type="ECO:0000313" key="4">
    <source>
        <dbReference type="EMBL" id="QHT17349.1"/>
    </source>
</evidence>
<sequence>MGNKSSSPPPDPCPGTKQYANDLSASNDRARQQIVSLTTTRDQKKASANLLEATNKTLIKQRDSMYTLVQVDDSKRAAMKPLEETIAKNNIEISKLRDDIVKLNNEINDLNQKLVDERKITDPILSISNKAIQETKGTEINANINSNDKYYRYYAAITKQNEKLSDKVKNANTGDFTYDQKANFQYEQVSSFVQINYILFIAYYVFIIIIVGLLFFVQKNLSIYLKIVIIATLITYPFIIYTIEEFIYTWGSYTIALISGSVYVKE</sequence>
<feature type="coiled-coil region" evidence="1">
    <location>
        <begin position="86"/>
        <end position="120"/>
    </location>
</feature>
<accession>A0A6C0DN98</accession>
<feature type="transmembrane region" description="Helical" evidence="3">
    <location>
        <begin position="223"/>
        <end position="241"/>
    </location>
</feature>
<proteinExistence type="predicted"/>
<feature type="transmembrane region" description="Helical" evidence="3">
    <location>
        <begin position="247"/>
        <end position="264"/>
    </location>
</feature>
<evidence type="ECO:0000256" key="2">
    <source>
        <dbReference type="SAM" id="MobiDB-lite"/>
    </source>
</evidence>